<reference evidence="2 3" key="1">
    <citation type="submission" date="2018-10" db="EMBL/GenBank/DDBJ databases">
        <title>Co-occurring genomic capacity for anaerobic methane metabolism and dissimilatory sulfite reduction discovered in the Korarchaeota.</title>
        <authorList>
            <person name="Mckay L.J."/>
            <person name="Dlakic M."/>
            <person name="Fields M.W."/>
            <person name="Delmont T.O."/>
            <person name="Eren A.M."/>
            <person name="Jay Z.J."/>
            <person name="Klingelsmith K.B."/>
            <person name="Rusch D.B."/>
            <person name="Inskeep W.P."/>
        </authorList>
    </citation>
    <scope>NUCLEOTIDE SEQUENCE [LARGE SCALE GENOMIC DNA]</scope>
    <source>
        <strain evidence="2 3">MDKW</strain>
    </source>
</reference>
<evidence type="ECO:0000256" key="1">
    <source>
        <dbReference type="SAM" id="Phobius"/>
    </source>
</evidence>
<keyword evidence="3" id="KW-1185">Reference proteome</keyword>
<dbReference type="AlphaFoldDB" id="A0A3R9PML0"/>
<feature type="transmembrane region" description="Helical" evidence="1">
    <location>
        <begin position="60"/>
        <end position="77"/>
    </location>
</feature>
<protein>
    <submittedName>
        <fullName evidence="2">Uncharacterized protein</fullName>
    </submittedName>
</protein>
<keyword evidence="1" id="KW-1133">Transmembrane helix</keyword>
<proteinExistence type="predicted"/>
<accession>A0A3R9PML0</accession>
<keyword evidence="1" id="KW-0472">Membrane</keyword>
<evidence type="ECO:0000313" key="3">
    <source>
        <dbReference type="Proteomes" id="UP000277582"/>
    </source>
</evidence>
<name>A0A3R9PML0_9CREN</name>
<evidence type="ECO:0000313" key="2">
    <source>
        <dbReference type="EMBL" id="RSN78058.1"/>
    </source>
</evidence>
<feature type="transmembrane region" description="Helical" evidence="1">
    <location>
        <begin position="83"/>
        <end position="100"/>
    </location>
</feature>
<sequence>MRVFDAVILLIAVIAGLLVSMVSFDIALSVFIGIIGAWLVYIGISKREKPLTGVFSKPAICMWWGGFLLSISVALPIRNLQPQIPLSVFIAGITITLILASKLEKK</sequence>
<dbReference type="EMBL" id="RCOS01000025">
    <property type="protein sequence ID" value="RSN78058.1"/>
    <property type="molecule type" value="Genomic_DNA"/>
</dbReference>
<organism evidence="2 3">
    <name type="scientific">Candidatus Methanodesulfokora washburnensis</name>
    <dbReference type="NCBI Taxonomy" id="2478471"/>
    <lineage>
        <taxon>Archaea</taxon>
        <taxon>Thermoproteota</taxon>
        <taxon>Candidatus Korarchaeia</taxon>
        <taxon>Candidatus Korarchaeia incertae sedis</taxon>
        <taxon>Candidatus Methanodesulfokora</taxon>
    </lineage>
</organism>
<keyword evidence="1" id="KW-0812">Transmembrane</keyword>
<comment type="caution">
    <text evidence="2">The sequence shown here is derived from an EMBL/GenBank/DDBJ whole genome shotgun (WGS) entry which is preliminary data.</text>
</comment>
<dbReference type="RefSeq" id="WP_125670310.1">
    <property type="nucleotide sequence ID" value="NZ_RCOS01000025.1"/>
</dbReference>
<dbReference type="Proteomes" id="UP000277582">
    <property type="component" value="Unassembled WGS sequence"/>
</dbReference>
<feature type="transmembrane region" description="Helical" evidence="1">
    <location>
        <begin position="6"/>
        <end position="39"/>
    </location>
</feature>
<gene>
    <name evidence="2" type="ORF">D6D85_01560</name>
</gene>